<keyword evidence="3" id="KW-0547">Nucleotide-binding</keyword>
<dbReference type="AlphaFoldDB" id="A0A433RNK2"/>
<evidence type="ECO:0000256" key="1">
    <source>
        <dbReference type="ARBA" id="ARBA00022679"/>
    </source>
</evidence>
<protein>
    <recommendedName>
        <fullName evidence="5">protein adenylyltransferase</fullName>
        <ecNumber evidence="5">2.7.7.108</ecNumber>
    </recommendedName>
</protein>
<evidence type="ECO:0000256" key="7">
    <source>
        <dbReference type="ARBA" id="ARBA00048696"/>
    </source>
</evidence>
<proteinExistence type="predicted"/>
<dbReference type="Gene3D" id="1.10.3290.10">
    <property type="entry name" value="Fido-like domain"/>
    <property type="match status" value="1"/>
</dbReference>
<evidence type="ECO:0000256" key="4">
    <source>
        <dbReference type="ARBA" id="ARBA00022840"/>
    </source>
</evidence>
<keyword evidence="2" id="KW-0548">Nucleotidyltransferase</keyword>
<dbReference type="OrthoDB" id="9813719at2"/>
<reference evidence="10 12" key="1">
    <citation type="submission" date="2014-11" db="EMBL/GenBank/DDBJ databases">
        <title>Genome sequence and analysis of novel Kurthia sp.</title>
        <authorList>
            <person name="Lawson J.N."/>
            <person name="Gonzalez J.E."/>
            <person name="Rinauldi L."/>
            <person name="Xuan Z."/>
            <person name="Firman A."/>
            <person name="Shaddox L."/>
            <person name="Trudeau A."/>
            <person name="Shah S."/>
            <person name="Reiman D."/>
        </authorList>
    </citation>
    <scope>NUCLEOTIDE SEQUENCE [LARGE SCALE GENOMIC DNA]</scope>
    <source>
        <strain evidence="10 12">3B1D</strain>
    </source>
</reference>
<evidence type="ECO:0000313" key="11">
    <source>
        <dbReference type="EMBL" id="RUS50212.1"/>
    </source>
</evidence>
<name>A0A433RNK2_9BACL</name>
<dbReference type="PANTHER" id="PTHR39560:SF1">
    <property type="entry name" value="PROTEIN ADENYLYLTRANSFERASE FIC-RELATED"/>
    <property type="match status" value="1"/>
</dbReference>
<dbReference type="GO" id="GO:0005524">
    <property type="term" value="F:ATP binding"/>
    <property type="evidence" value="ECO:0007669"/>
    <property type="project" value="UniProtKB-KW"/>
</dbReference>
<comment type="caution">
    <text evidence="10">The sequence shown here is derived from an EMBL/GenBank/DDBJ whole genome shotgun (WGS) entry which is preliminary data.</text>
</comment>
<evidence type="ECO:0000256" key="3">
    <source>
        <dbReference type="ARBA" id="ARBA00022741"/>
    </source>
</evidence>
<dbReference type="PANTHER" id="PTHR39560">
    <property type="entry name" value="PROTEIN ADENYLYLTRANSFERASE FIC-RELATED"/>
    <property type="match status" value="1"/>
</dbReference>
<comment type="catalytic activity">
    <reaction evidence="7">
        <text>L-tyrosyl-[protein] + ATP = O-(5'-adenylyl)-L-tyrosyl-[protein] + diphosphate</text>
        <dbReference type="Rhea" id="RHEA:54288"/>
        <dbReference type="Rhea" id="RHEA-COMP:10136"/>
        <dbReference type="Rhea" id="RHEA-COMP:13846"/>
        <dbReference type="ChEBI" id="CHEBI:30616"/>
        <dbReference type="ChEBI" id="CHEBI:33019"/>
        <dbReference type="ChEBI" id="CHEBI:46858"/>
        <dbReference type="ChEBI" id="CHEBI:83624"/>
        <dbReference type="EC" id="2.7.7.108"/>
    </reaction>
</comment>
<evidence type="ECO:0000313" key="10">
    <source>
        <dbReference type="EMBL" id="RUS49729.1"/>
    </source>
</evidence>
<dbReference type="Proteomes" id="UP000288623">
    <property type="component" value="Unassembled WGS sequence"/>
</dbReference>
<keyword evidence="12" id="KW-1185">Reference proteome</keyword>
<comment type="catalytic activity">
    <reaction evidence="6">
        <text>L-threonyl-[protein] + ATP = 3-O-(5'-adenylyl)-L-threonyl-[protein] + diphosphate</text>
        <dbReference type="Rhea" id="RHEA:54292"/>
        <dbReference type="Rhea" id="RHEA-COMP:11060"/>
        <dbReference type="Rhea" id="RHEA-COMP:13847"/>
        <dbReference type="ChEBI" id="CHEBI:30013"/>
        <dbReference type="ChEBI" id="CHEBI:30616"/>
        <dbReference type="ChEBI" id="CHEBI:33019"/>
        <dbReference type="ChEBI" id="CHEBI:138113"/>
        <dbReference type="EC" id="2.7.7.108"/>
    </reaction>
</comment>
<evidence type="ECO:0000313" key="12">
    <source>
        <dbReference type="Proteomes" id="UP000288623"/>
    </source>
</evidence>
<dbReference type="SUPFAM" id="SSF140931">
    <property type="entry name" value="Fic-like"/>
    <property type="match status" value="1"/>
</dbReference>
<keyword evidence="1" id="KW-0808">Transferase</keyword>
<evidence type="ECO:0000256" key="5">
    <source>
        <dbReference type="ARBA" id="ARBA00034531"/>
    </source>
</evidence>
<dbReference type="EMBL" id="JTFC01000163">
    <property type="protein sequence ID" value="RUS50212.1"/>
    <property type="molecule type" value="Genomic_DNA"/>
</dbReference>
<evidence type="ECO:0000259" key="8">
    <source>
        <dbReference type="PROSITE" id="PS51459"/>
    </source>
</evidence>
<accession>A0A433RNK2</accession>
<dbReference type="EMBL" id="JTFC01000204">
    <property type="protein sequence ID" value="RUS49613.1"/>
    <property type="molecule type" value="Genomic_DNA"/>
</dbReference>
<dbReference type="Pfam" id="PF02661">
    <property type="entry name" value="Fic"/>
    <property type="match status" value="1"/>
</dbReference>
<evidence type="ECO:0000313" key="9">
    <source>
        <dbReference type="EMBL" id="RUS49613.1"/>
    </source>
</evidence>
<gene>
    <name evidence="11" type="ORF">QI30_19455</name>
    <name evidence="10" type="ORF">QI30_19765</name>
    <name evidence="9" type="ORF">QI30_19865</name>
</gene>
<dbReference type="EMBL" id="JTFC01000196">
    <property type="protein sequence ID" value="RUS49729.1"/>
    <property type="molecule type" value="Genomic_DNA"/>
</dbReference>
<evidence type="ECO:0000256" key="6">
    <source>
        <dbReference type="ARBA" id="ARBA00047939"/>
    </source>
</evidence>
<feature type="domain" description="Fido" evidence="8">
    <location>
        <begin position="49"/>
        <end position="195"/>
    </location>
</feature>
<dbReference type="GO" id="GO:0070733">
    <property type="term" value="F:AMPylase activity"/>
    <property type="evidence" value="ECO:0007669"/>
    <property type="project" value="UniProtKB-EC"/>
</dbReference>
<evidence type="ECO:0000256" key="2">
    <source>
        <dbReference type="ARBA" id="ARBA00022695"/>
    </source>
</evidence>
<dbReference type="RefSeq" id="WP_126992122.1">
    <property type="nucleotide sequence ID" value="NZ_JTFC01000163.1"/>
</dbReference>
<dbReference type="PROSITE" id="PS51459">
    <property type="entry name" value="FIDO"/>
    <property type="match status" value="1"/>
</dbReference>
<dbReference type="EC" id="2.7.7.108" evidence="5"/>
<dbReference type="InterPro" id="IPR036597">
    <property type="entry name" value="Fido-like_dom_sf"/>
</dbReference>
<dbReference type="InterPro" id="IPR003812">
    <property type="entry name" value="Fido"/>
</dbReference>
<dbReference type="GO" id="GO:0051302">
    <property type="term" value="P:regulation of cell division"/>
    <property type="evidence" value="ECO:0007669"/>
    <property type="project" value="TreeGrafter"/>
</dbReference>
<keyword evidence="4" id="KW-0067">ATP-binding</keyword>
<organism evidence="10 12">
    <name type="scientific">Candidatus Kurthia intestinigallinarum</name>
    <dbReference type="NCBI Taxonomy" id="1562256"/>
    <lineage>
        <taxon>Bacteria</taxon>
        <taxon>Bacillati</taxon>
        <taxon>Bacillota</taxon>
        <taxon>Bacilli</taxon>
        <taxon>Bacillales</taxon>
        <taxon>Caryophanaceae</taxon>
        <taxon>Kurthia</taxon>
    </lineage>
</organism>
<sequence>MDPYVYPNSNVLINKLNIVDEKELIDVEAQLLIAGIIDIHSILDDLDFADYTSLQNIHHFLFEDLYTWAGEFRTINIYKNERVLNGLSVTYCDKNRISDTLKAIFQWAAQIEWSPQNRQLPSQFAKFMTDIWRVHPYREGNTRAVSIFMKLFADKNNLDFNAELLSQNAGYLRNALVMAAVDEAPEPSYLHRIITDALFYKPSGLTKQSEEKPSTYKTVGQYDVTNYEEKPFYTNPDKPQ</sequence>